<dbReference type="GO" id="GO:0006123">
    <property type="term" value="P:mitochondrial electron transport, cytochrome c to oxygen"/>
    <property type="evidence" value="ECO:0007669"/>
    <property type="project" value="TreeGrafter"/>
</dbReference>
<dbReference type="AlphaFoldDB" id="A0A4P8VWR3"/>
<keyword evidence="8 11" id="KW-0496">Mitochondrion</keyword>
<keyword evidence="7 9" id="KW-0472">Membrane</keyword>
<feature type="transmembrane region" description="Helical" evidence="9">
    <location>
        <begin position="70"/>
        <end position="90"/>
    </location>
</feature>
<sequence>MVSMSPWPLLVGLEIFLVMVGFLGMIKSGLNFLFWVSLFMLILTMGLWWRDVVREASFQGEHTVMVMEGLMYGMILFIMSEVFFFASFFWSFFHSSLSPAVELGMHWPPIGLITFSPFQIPLLNTIILLGSGISVTWAHQKLIVGGQAGLSLGLTCFLGLYFLVLQLFEYFYAGFEMSDSVYGSIFFVATGFHGFHVIVGTVFLFIMWLRDFNYHFSKIHHFGFEAAAWYWHFVDVVWLFLFSVVYWWGA</sequence>
<geneLocation type="mitochondrion" evidence="11"/>
<dbReference type="GO" id="GO:0005739">
    <property type="term" value="C:mitochondrion"/>
    <property type="evidence" value="ECO:0007669"/>
    <property type="project" value="TreeGrafter"/>
</dbReference>
<comment type="similarity">
    <text evidence="2 8">Belongs to the cytochrome c oxidase subunit 3 family.</text>
</comment>
<dbReference type="InterPro" id="IPR000298">
    <property type="entry name" value="Cyt_c_oxidase-like_su3"/>
</dbReference>
<dbReference type="GO" id="GO:0016020">
    <property type="term" value="C:membrane"/>
    <property type="evidence" value="ECO:0007669"/>
    <property type="project" value="UniProtKB-SubCell"/>
</dbReference>
<feature type="transmembrane region" description="Helical" evidence="9">
    <location>
        <begin position="142"/>
        <end position="164"/>
    </location>
</feature>
<evidence type="ECO:0000256" key="1">
    <source>
        <dbReference type="ARBA" id="ARBA00004141"/>
    </source>
</evidence>
<feature type="transmembrane region" description="Helical" evidence="9">
    <location>
        <begin position="229"/>
        <end position="249"/>
    </location>
</feature>
<dbReference type="InterPro" id="IPR035973">
    <property type="entry name" value="Cyt_c_oxidase_su3-like_sf"/>
</dbReference>
<evidence type="ECO:0000256" key="3">
    <source>
        <dbReference type="ARBA" id="ARBA00015944"/>
    </source>
</evidence>
<dbReference type="GeneID" id="40508911"/>
<evidence type="ECO:0000256" key="9">
    <source>
        <dbReference type="SAM" id="Phobius"/>
    </source>
</evidence>
<keyword evidence="4 8" id="KW-0812">Transmembrane</keyword>
<dbReference type="SUPFAM" id="SSF81452">
    <property type="entry name" value="Cytochrome c oxidase subunit III-like"/>
    <property type="match status" value="1"/>
</dbReference>
<dbReference type="Gene3D" id="1.20.120.80">
    <property type="entry name" value="Cytochrome c oxidase, subunit III, four-helix bundle"/>
    <property type="match status" value="1"/>
</dbReference>
<dbReference type="CTD" id="4514"/>
<dbReference type="PANTHER" id="PTHR11403:SF7">
    <property type="entry name" value="CYTOCHROME C OXIDASE SUBUNIT 3"/>
    <property type="match status" value="1"/>
</dbReference>
<accession>A0A4P8VWR3</accession>
<evidence type="ECO:0000256" key="6">
    <source>
        <dbReference type="ARBA" id="ARBA00022989"/>
    </source>
</evidence>
<comment type="subcellular location">
    <subcellularLocation>
        <location evidence="1">Membrane</location>
        <topology evidence="1">Multi-pass membrane protein</topology>
    </subcellularLocation>
</comment>
<proteinExistence type="inferred from homology"/>
<dbReference type="CDD" id="cd01665">
    <property type="entry name" value="Cyt_c_Oxidase_III"/>
    <property type="match status" value="1"/>
</dbReference>
<feature type="domain" description="Heme-copper oxidase subunit III family profile" evidence="10">
    <location>
        <begin position="1"/>
        <end position="250"/>
    </location>
</feature>
<dbReference type="GO" id="GO:0004129">
    <property type="term" value="F:cytochrome-c oxidase activity"/>
    <property type="evidence" value="ECO:0007669"/>
    <property type="project" value="InterPro"/>
</dbReference>
<organism evidence="11">
    <name type="scientific">Loxosceles similis</name>
    <name type="common">Brazilian brown spider</name>
    <name type="synonym">Loxosceles surata</name>
    <dbReference type="NCBI Taxonomy" id="321804"/>
    <lineage>
        <taxon>Eukaryota</taxon>
        <taxon>Metazoa</taxon>
        <taxon>Ecdysozoa</taxon>
        <taxon>Arthropoda</taxon>
        <taxon>Chelicerata</taxon>
        <taxon>Arachnida</taxon>
        <taxon>Araneae</taxon>
        <taxon>Araneomorphae</taxon>
        <taxon>Haplogynae</taxon>
        <taxon>Scytodoidea</taxon>
        <taxon>Sicariidae</taxon>
        <taxon>Loxosceles</taxon>
    </lineage>
</organism>
<feature type="transmembrane region" description="Helical" evidence="9">
    <location>
        <begin position="32"/>
        <end position="49"/>
    </location>
</feature>
<keyword evidence="6 9" id="KW-1133">Transmembrane helix</keyword>
<evidence type="ECO:0000256" key="4">
    <source>
        <dbReference type="ARBA" id="ARBA00022692"/>
    </source>
</evidence>
<dbReference type="PROSITE" id="PS50253">
    <property type="entry name" value="COX3"/>
    <property type="match status" value="1"/>
</dbReference>
<dbReference type="RefSeq" id="YP_009660720.1">
    <property type="nucleotide sequence ID" value="NC_042902.1"/>
</dbReference>
<dbReference type="EMBL" id="MK425700">
    <property type="protein sequence ID" value="QCS26173.1"/>
    <property type="molecule type" value="Genomic_DNA"/>
</dbReference>
<evidence type="ECO:0000256" key="7">
    <source>
        <dbReference type="ARBA" id="ARBA00023136"/>
    </source>
</evidence>
<dbReference type="Gene3D" id="1.10.287.70">
    <property type="match status" value="1"/>
</dbReference>
<feature type="transmembrane region" description="Helical" evidence="9">
    <location>
        <begin position="184"/>
        <end position="209"/>
    </location>
</feature>
<name>A0A4P8VWR3_LOXSM</name>
<evidence type="ECO:0000256" key="2">
    <source>
        <dbReference type="ARBA" id="ARBA00010581"/>
    </source>
</evidence>
<feature type="transmembrane region" description="Helical" evidence="9">
    <location>
        <begin position="110"/>
        <end position="130"/>
    </location>
</feature>
<evidence type="ECO:0000313" key="11">
    <source>
        <dbReference type="EMBL" id="QCS26173.1"/>
    </source>
</evidence>
<dbReference type="InterPro" id="IPR024791">
    <property type="entry name" value="Cyt_c/ubiquinol_Oxase_su3"/>
</dbReference>
<dbReference type="Pfam" id="PF00510">
    <property type="entry name" value="COX3"/>
    <property type="match status" value="1"/>
</dbReference>
<feature type="transmembrane region" description="Helical" evidence="9">
    <location>
        <begin position="7"/>
        <end position="26"/>
    </location>
</feature>
<evidence type="ECO:0000259" key="10">
    <source>
        <dbReference type="PROSITE" id="PS50253"/>
    </source>
</evidence>
<dbReference type="InterPro" id="IPR013833">
    <property type="entry name" value="Cyt_c_oxidase_su3_a-hlx"/>
</dbReference>
<evidence type="ECO:0000256" key="8">
    <source>
        <dbReference type="RuleBase" id="RU003375"/>
    </source>
</evidence>
<protein>
    <recommendedName>
        <fullName evidence="3 8">Cytochrome c oxidase subunit 3</fullName>
    </recommendedName>
</protein>
<dbReference type="InterPro" id="IPR033945">
    <property type="entry name" value="Cyt_c_oxase_su3_dom"/>
</dbReference>
<gene>
    <name evidence="11" type="primary">COX3</name>
</gene>
<evidence type="ECO:0000256" key="5">
    <source>
        <dbReference type="ARBA" id="ARBA00022967"/>
    </source>
</evidence>
<dbReference type="PANTHER" id="PTHR11403">
    <property type="entry name" value="CYTOCHROME C OXIDASE SUBUNIT III"/>
    <property type="match status" value="1"/>
</dbReference>
<comment type="function">
    <text evidence="8">Component of the cytochrome c oxidase, the last enzyme in the mitochondrial electron transport chain which drives oxidative phosphorylation. The respiratory chain contains 3 multisubunit complexes succinate dehydrogenase (complex II, CII), ubiquinol-cytochrome c oxidoreductase (cytochrome b-c1 complex, complex III, CIII) and cytochrome c oxidase (complex IV, CIV), that cooperate to transfer electrons derived from NADH and succinate to molecular oxygen, creating an electrochemical gradient over the inner membrane that drives transmembrane transport and the ATP synthase. Cytochrome c oxidase is the component of the respiratory chain that catalyzes the reduction of oxygen to water. Electrons originating from reduced cytochrome c in the intermembrane space (IMS) are transferred via the dinuclear copper A center (CU(A)) of subunit 2 and heme A of subunit 1 to the active site in subunit 1, a binuclear center (BNC) formed by heme A3 and copper B (CU(B)). The BNC reduces molecular oxygen to 2 water molecules using 4 electrons from cytochrome c in the IMS and 4 protons from the mitochondrial matrix.</text>
</comment>
<keyword evidence="5" id="KW-1278">Translocase</keyword>
<reference evidence="11" key="1">
    <citation type="journal article" date="2019" name="Mitochondrial DNA Part B Resour">
        <title>The brown spider Loxosceles similis (Araneae: Sicariidae): complete mitochondrial genome sequence.</title>
        <authorList>
            <person name="Kalapothakis Y."/>
            <person name="Miranda K.G."/>
            <person name="Pereira A.H."/>
            <person name="Facchin S."/>
            <person name="Lucio N."/>
            <person name="Kalapothakis E."/>
        </authorList>
    </citation>
    <scope>NUCLEOTIDE SEQUENCE</scope>
</reference>